<dbReference type="OrthoDB" id="4822551at2"/>
<feature type="transmembrane region" description="Helical" evidence="1">
    <location>
        <begin position="41"/>
        <end position="58"/>
    </location>
</feature>
<dbReference type="PANTHER" id="PTHR36834:SF1">
    <property type="entry name" value="INTEGRAL MEMBRANE PROTEIN"/>
    <property type="match status" value="1"/>
</dbReference>
<keyword evidence="1" id="KW-0472">Membrane</keyword>
<dbReference type="InterPro" id="IPR006976">
    <property type="entry name" value="VanZ-like"/>
</dbReference>
<dbReference type="Pfam" id="PF04892">
    <property type="entry name" value="VanZ"/>
    <property type="match status" value="1"/>
</dbReference>
<dbReference type="STRING" id="588602.SAMN04487991_2413"/>
<dbReference type="EMBL" id="FORH01000004">
    <property type="protein sequence ID" value="SFJ56288.1"/>
    <property type="molecule type" value="Genomic_DNA"/>
</dbReference>
<sequence>MSLAELISYLGLGSTYALGLALIAWGLLWYWRGGGVAFRDVIALFPAFFFVILTQYPFPDPASLDCSQGGVAPILRPFAVMDYFVRLVTRVGADWRHWIGHKVVQATVLNFALCVLVGIGFSRFLRSVGQITLAGFGLSLAVEICQLTGTFGLYPCPYRTFEVDDLILNTAGAFCGALLARRYRARTSTR</sequence>
<evidence type="ECO:0000313" key="4">
    <source>
        <dbReference type="Proteomes" id="UP000199630"/>
    </source>
</evidence>
<dbReference type="PANTHER" id="PTHR36834">
    <property type="entry name" value="MEMBRANE PROTEIN-RELATED"/>
    <property type="match status" value="1"/>
</dbReference>
<evidence type="ECO:0000313" key="3">
    <source>
        <dbReference type="EMBL" id="SFJ56288.1"/>
    </source>
</evidence>
<keyword evidence="1" id="KW-1133">Transmembrane helix</keyword>
<dbReference type="InterPro" id="IPR053150">
    <property type="entry name" value="Teicoplanin_resist-assoc"/>
</dbReference>
<organism evidence="3 4">
    <name type="scientific">Celeribacter neptunius</name>
    <dbReference type="NCBI Taxonomy" id="588602"/>
    <lineage>
        <taxon>Bacteria</taxon>
        <taxon>Pseudomonadati</taxon>
        <taxon>Pseudomonadota</taxon>
        <taxon>Alphaproteobacteria</taxon>
        <taxon>Rhodobacterales</taxon>
        <taxon>Roseobacteraceae</taxon>
        <taxon>Celeribacter</taxon>
    </lineage>
</organism>
<accession>A0A1I3SC32</accession>
<evidence type="ECO:0000259" key="2">
    <source>
        <dbReference type="Pfam" id="PF04892"/>
    </source>
</evidence>
<keyword evidence="1" id="KW-0812">Transmembrane</keyword>
<name>A0A1I3SC32_9RHOB</name>
<keyword evidence="4" id="KW-1185">Reference proteome</keyword>
<proteinExistence type="predicted"/>
<feature type="transmembrane region" description="Helical" evidence="1">
    <location>
        <begin position="103"/>
        <end position="121"/>
    </location>
</feature>
<feature type="domain" description="VanZ-like" evidence="2">
    <location>
        <begin position="45"/>
        <end position="181"/>
    </location>
</feature>
<feature type="transmembrane region" description="Helical" evidence="1">
    <location>
        <begin position="6"/>
        <end position="29"/>
    </location>
</feature>
<gene>
    <name evidence="3" type="ORF">SAMN04487991_2413</name>
</gene>
<dbReference type="RefSeq" id="WP_090060941.1">
    <property type="nucleotide sequence ID" value="NZ_FORH01000004.1"/>
</dbReference>
<dbReference type="AlphaFoldDB" id="A0A1I3SC32"/>
<reference evidence="4" key="1">
    <citation type="submission" date="2016-10" db="EMBL/GenBank/DDBJ databases">
        <authorList>
            <person name="Varghese N."/>
            <person name="Submissions S."/>
        </authorList>
    </citation>
    <scope>NUCLEOTIDE SEQUENCE [LARGE SCALE GENOMIC DNA]</scope>
    <source>
        <strain evidence="4">DSM 26471</strain>
    </source>
</reference>
<dbReference type="Proteomes" id="UP000199630">
    <property type="component" value="Unassembled WGS sequence"/>
</dbReference>
<evidence type="ECO:0000256" key="1">
    <source>
        <dbReference type="SAM" id="Phobius"/>
    </source>
</evidence>
<protein>
    <submittedName>
        <fullName evidence="3">VanZ like family protein</fullName>
    </submittedName>
</protein>